<reference evidence="8 9" key="1">
    <citation type="journal article" date="2019" name="Nat. Ecol. Evol.">
        <title>Megaphylogeny resolves global patterns of mushroom evolution.</title>
        <authorList>
            <person name="Varga T."/>
            <person name="Krizsan K."/>
            <person name="Foldi C."/>
            <person name="Dima B."/>
            <person name="Sanchez-Garcia M."/>
            <person name="Sanchez-Ramirez S."/>
            <person name="Szollosi G.J."/>
            <person name="Szarkandi J.G."/>
            <person name="Papp V."/>
            <person name="Albert L."/>
            <person name="Andreopoulos W."/>
            <person name="Angelini C."/>
            <person name="Antonin V."/>
            <person name="Barry K.W."/>
            <person name="Bougher N.L."/>
            <person name="Buchanan P."/>
            <person name="Buyck B."/>
            <person name="Bense V."/>
            <person name="Catcheside P."/>
            <person name="Chovatia M."/>
            <person name="Cooper J."/>
            <person name="Damon W."/>
            <person name="Desjardin D."/>
            <person name="Finy P."/>
            <person name="Geml J."/>
            <person name="Haridas S."/>
            <person name="Hughes K."/>
            <person name="Justo A."/>
            <person name="Karasinski D."/>
            <person name="Kautmanova I."/>
            <person name="Kiss B."/>
            <person name="Kocsube S."/>
            <person name="Kotiranta H."/>
            <person name="LaButti K.M."/>
            <person name="Lechner B.E."/>
            <person name="Liimatainen K."/>
            <person name="Lipzen A."/>
            <person name="Lukacs Z."/>
            <person name="Mihaltcheva S."/>
            <person name="Morgado L.N."/>
            <person name="Niskanen T."/>
            <person name="Noordeloos M.E."/>
            <person name="Ohm R.A."/>
            <person name="Ortiz-Santana B."/>
            <person name="Ovrebo C."/>
            <person name="Racz N."/>
            <person name="Riley R."/>
            <person name="Savchenko A."/>
            <person name="Shiryaev A."/>
            <person name="Soop K."/>
            <person name="Spirin V."/>
            <person name="Szebenyi C."/>
            <person name="Tomsovsky M."/>
            <person name="Tulloss R.E."/>
            <person name="Uehling J."/>
            <person name="Grigoriev I.V."/>
            <person name="Vagvolgyi C."/>
            <person name="Papp T."/>
            <person name="Martin F.M."/>
            <person name="Miettinen O."/>
            <person name="Hibbett D.S."/>
            <person name="Nagy L.G."/>
        </authorList>
    </citation>
    <scope>NUCLEOTIDE SEQUENCE [LARGE SCALE GENOMIC DNA]</scope>
    <source>
        <strain evidence="8 9">CBS 309.79</strain>
    </source>
</reference>
<accession>A0A5C3QUI3</accession>
<proteinExistence type="inferred from homology"/>
<dbReference type="Proteomes" id="UP000305067">
    <property type="component" value="Unassembled WGS sequence"/>
</dbReference>
<dbReference type="GO" id="GO:0097020">
    <property type="term" value="F:COPII receptor activity"/>
    <property type="evidence" value="ECO:0007669"/>
    <property type="project" value="InterPro"/>
</dbReference>
<feature type="transmembrane region" description="Helical" evidence="7">
    <location>
        <begin position="51"/>
        <end position="81"/>
    </location>
</feature>
<dbReference type="GO" id="GO:0000139">
    <property type="term" value="C:Golgi membrane"/>
    <property type="evidence" value="ECO:0007669"/>
    <property type="project" value="TreeGrafter"/>
</dbReference>
<dbReference type="PANTHER" id="PTHR13144">
    <property type="entry name" value="TEX261 PROTEIN"/>
    <property type="match status" value="1"/>
</dbReference>
<evidence type="ECO:0000256" key="4">
    <source>
        <dbReference type="ARBA" id="ARBA00022989"/>
    </source>
</evidence>
<comment type="subcellular location">
    <subcellularLocation>
        <location evidence="1">Membrane</location>
        <topology evidence="1">Multi-pass membrane protein</topology>
    </subcellularLocation>
</comment>
<dbReference type="InterPro" id="IPR007277">
    <property type="entry name" value="Svp26/Tex261"/>
</dbReference>
<evidence type="ECO:0000256" key="5">
    <source>
        <dbReference type="ARBA" id="ARBA00023136"/>
    </source>
</evidence>
<evidence type="ECO:0000256" key="1">
    <source>
        <dbReference type="ARBA" id="ARBA00004141"/>
    </source>
</evidence>
<dbReference type="AlphaFoldDB" id="A0A5C3QUI3"/>
<gene>
    <name evidence="8" type="ORF">BDV98DRAFT_601058</name>
</gene>
<dbReference type="GO" id="GO:0005789">
    <property type="term" value="C:endoplasmic reticulum membrane"/>
    <property type="evidence" value="ECO:0007669"/>
    <property type="project" value="TreeGrafter"/>
</dbReference>
<organism evidence="8 9">
    <name type="scientific">Pterulicium gracile</name>
    <dbReference type="NCBI Taxonomy" id="1884261"/>
    <lineage>
        <taxon>Eukaryota</taxon>
        <taxon>Fungi</taxon>
        <taxon>Dikarya</taxon>
        <taxon>Basidiomycota</taxon>
        <taxon>Agaricomycotina</taxon>
        <taxon>Agaricomycetes</taxon>
        <taxon>Agaricomycetidae</taxon>
        <taxon>Agaricales</taxon>
        <taxon>Pleurotineae</taxon>
        <taxon>Pterulaceae</taxon>
        <taxon>Pterulicium</taxon>
    </lineage>
</organism>
<evidence type="ECO:0000313" key="8">
    <source>
        <dbReference type="EMBL" id="TFL05726.1"/>
    </source>
</evidence>
<dbReference type="EMBL" id="ML178816">
    <property type="protein sequence ID" value="TFL05726.1"/>
    <property type="molecule type" value="Genomic_DNA"/>
</dbReference>
<evidence type="ECO:0000256" key="6">
    <source>
        <dbReference type="SAM" id="MobiDB-lite"/>
    </source>
</evidence>
<feature type="transmembrane region" description="Helical" evidence="7">
    <location>
        <begin position="133"/>
        <end position="160"/>
    </location>
</feature>
<keyword evidence="9" id="KW-1185">Reference proteome</keyword>
<name>A0A5C3QUI3_9AGAR</name>
<dbReference type="GO" id="GO:0006888">
    <property type="term" value="P:endoplasmic reticulum to Golgi vesicle-mediated transport"/>
    <property type="evidence" value="ECO:0007669"/>
    <property type="project" value="InterPro"/>
</dbReference>
<keyword evidence="5 7" id="KW-0472">Membrane</keyword>
<dbReference type="PANTHER" id="PTHR13144:SF0">
    <property type="entry name" value="PROTEIN TEX261"/>
    <property type="match status" value="1"/>
</dbReference>
<feature type="transmembrane region" description="Helical" evidence="7">
    <location>
        <begin position="6"/>
        <end position="30"/>
    </location>
</feature>
<sequence length="274" mass="30154">MSVLWYLSYVALLVSFAFVTLSLASGLLWISELIEEHTRLAKLIGQRGTYVIILLHVILYFSEPLPLKLVAFSILCHLVYLQNFSSAWPLITLTSIPFVLSCVLVIADHFAWFSHFAKLSQSRHTSHRAYSGAVVNVPGFLEIATFFGTCVWLVPLFLFLSLSANDNALPQADPTSQSSMTFLRSLLRRGSSKRQTESLLPQRSPILRPVSPPHMGPIRGLSTSSLGSYELGPPRSPRASPALGFSVPSGLDLNTSPSPSRRTSSSLNVRRPTS</sequence>
<protein>
    <submittedName>
        <fullName evidence="8">Transmembrane adaptor Erv26-domain-containing protein</fullName>
    </submittedName>
</protein>
<dbReference type="Pfam" id="PF04148">
    <property type="entry name" value="Erv26"/>
    <property type="match status" value="1"/>
</dbReference>
<feature type="compositionally biased region" description="Low complexity" evidence="6">
    <location>
        <begin position="253"/>
        <end position="268"/>
    </location>
</feature>
<evidence type="ECO:0000313" key="9">
    <source>
        <dbReference type="Proteomes" id="UP000305067"/>
    </source>
</evidence>
<evidence type="ECO:0000256" key="3">
    <source>
        <dbReference type="ARBA" id="ARBA00022692"/>
    </source>
</evidence>
<feature type="region of interest" description="Disordered" evidence="6">
    <location>
        <begin position="189"/>
        <end position="274"/>
    </location>
</feature>
<keyword evidence="3 7" id="KW-0812">Transmembrane</keyword>
<evidence type="ECO:0000256" key="2">
    <source>
        <dbReference type="ARBA" id="ARBA00008096"/>
    </source>
</evidence>
<dbReference type="OrthoDB" id="28257at2759"/>
<comment type="similarity">
    <text evidence="2">Belongs to the SVP26 family.</text>
</comment>
<evidence type="ECO:0000256" key="7">
    <source>
        <dbReference type="SAM" id="Phobius"/>
    </source>
</evidence>
<dbReference type="GO" id="GO:0030134">
    <property type="term" value="C:COPII-coated ER to Golgi transport vesicle"/>
    <property type="evidence" value="ECO:0007669"/>
    <property type="project" value="TreeGrafter"/>
</dbReference>
<feature type="transmembrane region" description="Helical" evidence="7">
    <location>
        <begin position="87"/>
        <end position="112"/>
    </location>
</feature>
<keyword evidence="4 7" id="KW-1133">Transmembrane helix</keyword>